<evidence type="ECO:0000256" key="1">
    <source>
        <dbReference type="PIRSR" id="PIRSR605493-1"/>
    </source>
</evidence>
<dbReference type="Gene3D" id="3.50.30.40">
    <property type="entry name" value="Ribonuclease E inhibitor RraA/RraA-like"/>
    <property type="match status" value="1"/>
</dbReference>
<gene>
    <name evidence="2" type="ORF">PVT71_21565</name>
</gene>
<dbReference type="Pfam" id="PF03737">
    <property type="entry name" value="RraA-like"/>
    <property type="match status" value="1"/>
</dbReference>
<feature type="binding site" evidence="1">
    <location>
        <position position="139"/>
    </location>
    <ligand>
        <name>substrate</name>
    </ligand>
</feature>
<keyword evidence="1" id="KW-0479">Metal-binding</keyword>
<dbReference type="CDD" id="cd16841">
    <property type="entry name" value="RraA_family"/>
    <property type="match status" value="1"/>
</dbReference>
<feature type="binding site" evidence="1">
    <location>
        <position position="140"/>
    </location>
    <ligand>
        <name>Mg(2+)</name>
        <dbReference type="ChEBI" id="CHEBI:18420"/>
    </ligand>
</feature>
<dbReference type="SUPFAM" id="SSF89562">
    <property type="entry name" value="RraA-like"/>
    <property type="match status" value="1"/>
</dbReference>
<protein>
    <submittedName>
        <fullName evidence="2">Ribonuclease activity regulator RraA</fullName>
    </submittedName>
</protein>
<feature type="binding site" evidence="1">
    <location>
        <begin position="117"/>
        <end position="120"/>
    </location>
    <ligand>
        <name>substrate</name>
    </ligand>
</feature>
<comment type="cofactor">
    <cofactor evidence="1">
        <name>Mg(2+)</name>
        <dbReference type="ChEBI" id="CHEBI:18420"/>
    </cofactor>
</comment>
<sequence>MTRRADIMPNPKPAADIPLAPDTLDRLRGASTSTIATLLHKKGFRTCYIQGVLPLSAGARMIGPAFTLRYIAAREDTDPLEAFREPDHPQRVAVETCPEGHVLVMDCRQDASAASAGSILLTRLEVRGAAGVVTDGGVRDAEGARALTMPVFAAKPSAPTNLTRHHAIDIDVPISCGGAAVYPGDIILGDGDGVMVIPRHLADELAAAAAPMEEFEAFVLEEVRAGCPVIGLYPPTDPATLDRFATWQQAVRGEPIEG</sequence>
<dbReference type="RefSeq" id="WP_353474540.1">
    <property type="nucleotide sequence ID" value="NZ_CP123385.1"/>
</dbReference>
<dbReference type="GO" id="GO:0046872">
    <property type="term" value="F:metal ion binding"/>
    <property type="evidence" value="ECO:0007669"/>
    <property type="project" value="UniProtKB-KW"/>
</dbReference>
<dbReference type="PANTHER" id="PTHR33254">
    <property type="entry name" value="4-HYDROXY-4-METHYL-2-OXOGLUTARATE ALDOLASE 3-RELATED"/>
    <property type="match status" value="1"/>
</dbReference>
<name>A0AAU8AMC4_9RHOB</name>
<accession>A0AAU8AMC4</accession>
<dbReference type="AlphaFoldDB" id="A0AAU8AMC4"/>
<dbReference type="InterPro" id="IPR036704">
    <property type="entry name" value="RraA/RraA-like_sf"/>
</dbReference>
<reference evidence="2" key="1">
    <citation type="submission" date="2023-02" db="EMBL/GenBank/DDBJ databases">
        <title>Description and genomic characterization of Salipiger bruguierae sp. nov., isolated from the sediment of mangrove plant Bruguiera sexangula.</title>
        <authorList>
            <person name="Long M."/>
        </authorList>
    </citation>
    <scope>NUCLEOTIDE SEQUENCE</scope>
    <source>
        <strain evidence="2">H15</strain>
    </source>
</reference>
<dbReference type="PANTHER" id="PTHR33254:SF16">
    <property type="entry name" value="BLR3842 PROTEIN"/>
    <property type="match status" value="1"/>
</dbReference>
<keyword evidence="1" id="KW-0460">Magnesium</keyword>
<evidence type="ECO:0000313" key="2">
    <source>
        <dbReference type="EMBL" id="XCC95674.1"/>
    </source>
</evidence>
<proteinExistence type="predicted"/>
<dbReference type="EMBL" id="CP123385">
    <property type="protein sequence ID" value="XCC95674.1"/>
    <property type="molecule type" value="Genomic_DNA"/>
</dbReference>
<dbReference type="NCBIfam" id="NF006093">
    <property type="entry name" value="PRK08245.1"/>
    <property type="match status" value="1"/>
</dbReference>
<dbReference type="InterPro" id="IPR005493">
    <property type="entry name" value="RraA/RraA-like"/>
</dbReference>
<organism evidence="2">
    <name type="scientific">Alloyangia sp. H15</name>
    <dbReference type="NCBI Taxonomy" id="3029062"/>
    <lineage>
        <taxon>Bacteria</taxon>
        <taxon>Pseudomonadati</taxon>
        <taxon>Pseudomonadota</taxon>
        <taxon>Alphaproteobacteria</taxon>
        <taxon>Rhodobacterales</taxon>
        <taxon>Roseobacteraceae</taxon>
        <taxon>Alloyangia</taxon>
    </lineage>
</organism>